<sequence>MTYKIVETVEAGRDVENFAMYMMEAFKSKKAAFDFLKDYDKSVESLKTFPFGYRGVSFEYRRYEIRLKPFKSYNIFFTVDIEKEWIIILRVLKDRQDWQTILFQNTDYHL</sequence>
<dbReference type="Gene3D" id="3.30.2310.20">
    <property type="entry name" value="RelE-like"/>
    <property type="match status" value="1"/>
</dbReference>
<dbReference type="Proteomes" id="UP000192391">
    <property type="component" value="Chromosome"/>
</dbReference>
<organism evidence="2 3">
    <name type="scientific">Eubacterium limosum</name>
    <dbReference type="NCBI Taxonomy" id="1736"/>
    <lineage>
        <taxon>Bacteria</taxon>
        <taxon>Bacillati</taxon>
        <taxon>Bacillota</taxon>
        <taxon>Clostridia</taxon>
        <taxon>Eubacteriales</taxon>
        <taxon>Eubacteriaceae</taxon>
        <taxon>Eubacterium</taxon>
    </lineage>
</organism>
<name>A0AAC9QUV3_EUBLI</name>
<dbReference type="InterPro" id="IPR007712">
    <property type="entry name" value="RelE/ParE_toxin"/>
</dbReference>
<dbReference type="KEGG" id="elim:B2M23_11860"/>
<evidence type="ECO:0000313" key="2">
    <source>
        <dbReference type="EMBL" id="ARD66200.1"/>
    </source>
</evidence>
<dbReference type="AlphaFoldDB" id="A0AAC9QUV3"/>
<dbReference type="Pfam" id="PF05016">
    <property type="entry name" value="ParE_toxin"/>
    <property type="match status" value="1"/>
</dbReference>
<reference evidence="3" key="1">
    <citation type="journal article" date="2017" name="Sci. Rep.">
        <title>Determination of the Genome and Primary Transcriptome of Syngas Fermenting Eubacterium limosum ATCC 8486.</title>
        <authorList>
            <person name="Song Y."/>
            <person name="Shin J."/>
            <person name="Jeong Y."/>
            <person name="Jin S."/>
            <person name="Lee J.K."/>
            <person name="Kim D.R."/>
            <person name="Kim S.C."/>
            <person name="Cho S."/>
            <person name="Cho B.K."/>
        </authorList>
    </citation>
    <scope>NUCLEOTIDE SEQUENCE [LARGE SCALE GENOMIC DNA]</scope>
    <source>
        <strain evidence="3">ATCC 8486</strain>
    </source>
</reference>
<proteinExistence type="predicted"/>
<dbReference type="EMBL" id="CP019962">
    <property type="protein sequence ID" value="ARD66200.1"/>
    <property type="molecule type" value="Genomic_DNA"/>
</dbReference>
<protein>
    <submittedName>
        <fullName evidence="2">Plasmid stabilization system protein</fullName>
    </submittedName>
</protein>
<gene>
    <name evidence="2" type="ORF">B2M23_11860</name>
</gene>
<dbReference type="InterPro" id="IPR035093">
    <property type="entry name" value="RelE/ParE_toxin_dom_sf"/>
</dbReference>
<evidence type="ECO:0000256" key="1">
    <source>
        <dbReference type="ARBA" id="ARBA00022649"/>
    </source>
</evidence>
<keyword evidence="1" id="KW-1277">Toxin-antitoxin system</keyword>
<evidence type="ECO:0000313" key="3">
    <source>
        <dbReference type="Proteomes" id="UP000192391"/>
    </source>
</evidence>
<accession>A0AAC9QUV3</accession>